<dbReference type="InterPro" id="IPR010583">
    <property type="entry name" value="MipA"/>
</dbReference>
<organism evidence="2 3">
    <name type="scientific">Corallincola holothuriorum</name>
    <dbReference type="NCBI Taxonomy" id="2282215"/>
    <lineage>
        <taxon>Bacteria</taxon>
        <taxon>Pseudomonadati</taxon>
        <taxon>Pseudomonadota</taxon>
        <taxon>Gammaproteobacteria</taxon>
        <taxon>Alteromonadales</taxon>
        <taxon>Psychromonadaceae</taxon>
        <taxon>Corallincola</taxon>
    </lineage>
</organism>
<dbReference type="OrthoDB" id="5290976at2"/>
<comment type="caution">
    <text evidence="2">The sequence shown here is derived from an EMBL/GenBank/DDBJ whole genome shotgun (WGS) entry which is preliminary data.</text>
</comment>
<protein>
    <submittedName>
        <fullName evidence="2">MipA/OmpV family protein</fullName>
    </submittedName>
</protein>
<evidence type="ECO:0000313" key="2">
    <source>
        <dbReference type="EMBL" id="RCU51777.1"/>
    </source>
</evidence>
<feature type="chain" id="PRO_5016901664" evidence="1">
    <location>
        <begin position="25"/>
        <end position="298"/>
    </location>
</feature>
<feature type="signal peptide" evidence="1">
    <location>
        <begin position="1"/>
        <end position="24"/>
    </location>
</feature>
<gene>
    <name evidence="2" type="ORF">DU002_04725</name>
</gene>
<evidence type="ECO:0000313" key="3">
    <source>
        <dbReference type="Proteomes" id="UP000252558"/>
    </source>
</evidence>
<sequence length="298" mass="33422">MLTRKKRLLATSGLMLIFSTPASAESLEVECVTSRPCQTESTQQPLWEIGLAGAIIYGPDYPAAGQSHTNQIVLPYLIYRGDVIRAGEDGLIKAQAFEDERWELDLSLDGAFNADSDDNDAREGMQDLDYLFGIGPELKYKIYRADDEQSKLDLKLQARAVFSTDFSNLNQRGYAFEPQLRYEHDNLFGREIRFVGTVGPVWGTEKLTDYFYQVDDKYVRPGREAYDANGGYMGTDFGFGLVFTLMEKRARLFLGGRVSFHQGAENEDSPLFIDETTYAVGMGFAYRLFASDKKASGG</sequence>
<dbReference type="RefSeq" id="WP_114337206.1">
    <property type="nucleotide sequence ID" value="NZ_QPID01000002.1"/>
</dbReference>
<dbReference type="Pfam" id="PF06629">
    <property type="entry name" value="MipA"/>
    <property type="match status" value="1"/>
</dbReference>
<dbReference type="EMBL" id="QPID01000002">
    <property type="protein sequence ID" value="RCU51777.1"/>
    <property type="molecule type" value="Genomic_DNA"/>
</dbReference>
<proteinExistence type="predicted"/>
<name>A0A368NMI1_9GAMM</name>
<dbReference type="Proteomes" id="UP000252558">
    <property type="component" value="Unassembled WGS sequence"/>
</dbReference>
<accession>A0A368NMI1</accession>
<keyword evidence="3" id="KW-1185">Reference proteome</keyword>
<evidence type="ECO:0000256" key="1">
    <source>
        <dbReference type="SAM" id="SignalP"/>
    </source>
</evidence>
<dbReference type="AlphaFoldDB" id="A0A368NMI1"/>
<reference evidence="2 3" key="1">
    <citation type="submission" date="2018-07" db="EMBL/GenBank/DDBJ databases">
        <title>Corallincola holothuriorum sp. nov., a new facultative anaerobe isolated from sea cucumber Apostichopus japonicus.</title>
        <authorList>
            <person name="Xia H."/>
        </authorList>
    </citation>
    <scope>NUCLEOTIDE SEQUENCE [LARGE SCALE GENOMIC DNA]</scope>
    <source>
        <strain evidence="2 3">C4</strain>
    </source>
</reference>
<keyword evidence="1" id="KW-0732">Signal</keyword>